<dbReference type="SUPFAM" id="SSF53383">
    <property type="entry name" value="PLP-dependent transferases"/>
    <property type="match status" value="1"/>
</dbReference>
<dbReference type="Pfam" id="PF01053">
    <property type="entry name" value="Cys_Met_Meta_PP"/>
    <property type="match status" value="1"/>
</dbReference>
<keyword evidence="4" id="KW-0456">Lyase</keyword>
<proteinExistence type="inferred from homology"/>
<dbReference type="GO" id="GO:0019346">
    <property type="term" value="P:transsulfuration"/>
    <property type="evidence" value="ECO:0007669"/>
    <property type="project" value="InterPro"/>
</dbReference>
<protein>
    <submittedName>
        <fullName evidence="4">Methionine gamma-lyase</fullName>
        <ecNumber evidence="4">4.4.1.11</ecNumber>
    </submittedName>
</protein>
<dbReference type="PANTHER" id="PTHR11808">
    <property type="entry name" value="TRANS-SULFURATION ENZYME FAMILY MEMBER"/>
    <property type="match status" value="1"/>
</dbReference>
<evidence type="ECO:0000256" key="1">
    <source>
        <dbReference type="ARBA" id="ARBA00001933"/>
    </source>
</evidence>
<accession>A0A379GF94</accession>
<dbReference type="EC" id="4.4.1.11" evidence="4"/>
<dbReference type="EMBL" id="UGTS01000006">
    <property type="protein sequence ID" value="SUC39213.1"/>
    <property type="molecule type" value="Genomic_DNA"/>
</dbReference>
<dbReference type="Gene3D" id="3.40.640.10">
    <property type="entry name" value="Type I PLP-dependent aspartate aminotransferase-like (Major domain)"/>
    <property type="match status" value="1"/>
</dbReference>
<dbReference type="GO" id="GO:0005737">
    <property type="term" value="C:cytoplasm"/>
    <property type="evidence" value="ECO:0007669"/>
    <property type="project" value="TreeGrafter"/>
</dbReference>
<sequence length="105" mass="11645">MVLIVFAGKEKGHFYTRISNPTLDLLEKRLAQLEQGDASVVFSSGMGAITSTCWSLLQPGDELIADMTVYGCTFTFFNHGLAKFGITIKHVDLTDPEKLARSNYR</sequence>
<dbReference type="GO" id="GO:0018826">
    <property type="term" value="F:methionine gamma-lyase activity"/>
    <property type="evidence" value="ECO:0007669"/>
    <property type="project" value="UniProtKB-EC"/>
</dbReference>
<keyword evidence="2 3" id="KW-0663">Pyridoxal phosphate</keyword>
<organism evidence="4 5">
    <name type="scientific">Proteus mirabilis</name>
    <dbReference type="NCBI Taxonomy" id="584"/>
    <lineage>
        <taxon>Bacteria</taxon>
        <taxon>Pseudomonadati</taxon>
        <taxon>Pseudomonadota</taxon>
        <taxon>Gammaproteobacteria</taxon>
        <taxon>Enterobacterales</taxon>
        <taxon>Morganellaceae</taxon>
        <taxon>Proteus</taxon>
    </lineage>
</organism>
<reference evidence="4 5" key="1">
    <citation type="submission" date="2018-06" db="EMBL/GenBank/DDBJ databases">
        <authorList>
            <consortium name="Pathogen Informatics"/>
            <person name="Doyle S."/>
        </authorList>
    </citation>
    <scope>NUCLEOTIDE SEQUENCE [LARGE SCALE GENOMIC DNA]</scope>
    <source>
        <strain evidence="4 5">NCTC11938</strain>
    </source>
</reference>
<dbReference type="GO" id="GO:0030170">
    <property type="term" value="F:pyridoxal phosphate binding"/>
    <property type="evidence" value="ECO:0007669"/>
    <property type="project" value="InterPro"/>
</dbReference>
<evidence type="ECO:0000256" key="3">
    <source>
        <dbReference type="RuleBase" id="RU362118"/>
    </source>
</evidence>
<dbReference type="InterPro" id="IPR015421">
    <property type="entry name" value="PyrdxlP-dep_Trfase_major"/>
</dbReference>
<comment type="cofactor">
    <cofactor evidence="1 3">
        <name>pyridoxal 5'-phosphate</name>
        <dbReference type="ChEBI" id="CHEBI:597326"/>
    </cofactor>
</comment>
<dbReference type="PANTHER" id="PTHR11808:SF80">
    <property type="entry name" value="CYSTATHIONINE GAMMA-LYASE"/>
    <property type="match status" value="1"/>
</dbReference>
<name>A0A379GF94_PROMI</name>
<dbReference type="InterPro" id="IPR015424">
    <property type="entry name" value="PyrdxlP-dep_Trfase"/>
</dbReference>
<evidence type="ECO:0000256" key="2">
    <source>
        <dbReference type="ARBA" id="ARBA00022898"/>
    </source>
</evidence>
<evidence type="ECO:0000313" key="5">
    <source>
        <dbReference type="Proteomes" id="UP000254191"/>
    </source>
</evidence>
<dbReference type="Proteomes" id="UP000254191">
    <property type="component" value="Unassembled WGS sequence"/>
</dbReference>
<dbReference type="AlphaFoldDB" id="A0A379GF94"/>
<evidence type="ECO:0000313" key="4">
    <source>
        <dbReference type="EMBL" id="SUC39213.1"/>
    </source>
</evidence>
<gene>
    <name evidence="4" type="primary">mdeA_2</name>
    <name evidence="4" type="ORF">NCTC11938_03499</name>
</gene>
<comment type="similarity">
    <text evidence="3">Belongs to the trans-sulfuration enzymes family.</text>
</comment>
<dbReference type="InterPro" id="IPR000277">
    <property type="entry name" value="Cys/Met-Metab_PyrdxlP-dep_enz"/>
</dbReference>